<evidence type="ECO:0000313" key="1">
    <source>
        <dbReference type="EMBL" id="KAF9618059.1"/>
    </source>
</evidence>
<reference evidence="1 2" key="1">
    <citation type="submission" date="2020-10" db="EMBL/GenBank/DDBJ databases">
        <title>The Coptis chinensis genome and diversification of protoberbering-type alkaloids.</title>
        <authorList>
            <person name="Wang B."/>
            <person name="Shu S."/>
            <person name="Song C."/>
            <person name="Liu Y."/>
        </authorList>
    </citation>
    <scope>NUCLEOTIDE SEQUENCE [LARGE SCALE GENOMIC DNA]</scope>
    <source>
        <strain evidence="1">HL-2020</strain>
        <tissue evidence="1">Leaf</tissue>
    </source>
</reference>
<gene>
    <name evidence="1" type="ORF">IFM89_000010</name>
</gene>
<evidence type="ECO:0000313" key="2">
    <source>
        <dbReference type="Proteomes" id="UP000631114"/>
    </source>
</evidence>
<protein>
    <submittedName>
        <fullName evidence="1">Uncharacterized protein</fullName>
    </submittedName>
</protein>
<proteinExistence type="predicted"/>
<sequence>MDIKFTQAASKAKQDEGIRYSAPKFLVPTTTYSSWSQTSEAQEIFLQGGSVQGGIDLAFKLSNEVKNKTFGASLGIKVDISQAYDIMS</sequence>
<accession>A0A835IIZ7</accession>
<comment type="caution">
    <text evidence="1">The sequence shown here is derived from an EMBL/GenBank/DDBJ whole genome shotgun (WGS) entry which is preliminary data.</text>
</comment>
<dbReference type="AlphaFoldDB" id="A0A835IIZ7"/>
<dbReference type="OrthoDB" id="1937198at2759"/>
<organism evidence="1 2">
    <name type="scientific">Coptis chinensis</name>
    <dbReference type="NCBI Taxonomy" id="261450"/>
    <lineage>
        <taxon>Eukaryota</taxon>
        <taxon>Viridiplantae</taxon>
        <taxon>Streptophyta</taxon>
        <taxon>Embryophyta</taxon>
        <taxon>Tracheophyta</taxon>
        <taxon>Spermatophyta</taxon>
        <taxon>Magnoliopsida</taxon>
        <taxon>Ranunculales</taxon>
        <taxon>Ranunculaceae</taxon>
        <taxon>Coptidoideae</taxon>
        <taxon>Coptis</taxon>
    </lineage>
</organism>
<name>A0A835IIZ7_9MAGN</name>
<dbReference type="EMBL" id="JADFTS010000002">
    <property type="protein sequence ID" value="KAF9618059.1"/>
    <property type="molecule type" value="Genomic_DNA"/>
</dbReference>
<keyword evidence="2" id="KW-1185">Reference proteome</keyword>
<dbReference type="Proteomes" id="UP000631114">
    <property type="component" value="Unassembled WGS sequence"/>
</dbReference>